<dbReference type="AlphaFoldDB" id="A0A934IA11"/>
<evidence type="ECO:0000259" key="1">
    <source>
        <dbReference type="Pfam" id="PF12697"/>
    </source>
</evidence>
<dbReference type="InterPro" id="IPR029058">
    <property type="entry name" value="AB_hydrolase_fold"/>
</dbReference>
<accession>A0A934IA11</accession>
<dbReference type="PANTHER" id="PTHR43194:SF5">
    <property type="entry name" value="PIMELOYL-[ACYL-CARRIER PROTEIN] METHYL ESTER ESTERASE"/>
    <property type="match status" value="1"/>
</dbReference>
<dbReference type="EMBL" id="JAEINH010000002">
    <property type="protein sequence ID" value="MBI9114066.1"/>
    <property type="molecule type" value="Genomic_DNA"/>
</dbReference>
<dbReference type="Pfam" id="PF12697">
    <property type="entry name" value="Abhydrolase_6"/>
    <property type="match status" value="1"/>
</dbReference>
<dbReference type="PANTHER" id="PTHR43194">
    <property type="entry name" value="HYDROLASE ALPHA/BETA FOLD FAMILY"/>
    <property type="match status" value="1"/>
</dbReference>
<dbReference type="InterPro" id="IPR050228">
    <property type="entry name" value="Carboxylesterase_BioH"/>
</dbReference>
<dbReference type="Proteomes" id="UP000602087">
    <property type="component" value="Unassembled WGS sequence"/>
</dbReference>
<evidence type="ECO:0000313" key="2">
    <source>
        <dbReference type="EMBL" id="MBI9114066.1"/>
    </source>
</evidence>
<dbReference type="SUPFAM" id="SSF53474">
    <property type="entry name" value="alpha/beta-Hydrolases"/>
    <property type="match status" value="1"/>
</dbReference>
<comment type="caution">
    <text evidence="2">The sequence shown here is derived from an EMBL/GenBank/DDBJ whole genome shotgun (WGS) entry which is preliminary data.</text>
</comment>
<name>A0A934IA11_9MICO</name>
<organism evidence="2 3">
    <name type="scientific">Sanguibacter suaedae</name>
    <dbReference type="NCBI Taxonomy" id="2795737"/>
    <lineage>
        <taxon>Bacteria</taxon>
        <taxon>Bacillati</taxon>
        <taxon>Actinomycetota</taxon>
        <taxon>Actinomycetes</taxon>
        <taxon>Micrococcales</taxon>
        <taxon>Sanguibacteraceae</taxon>
        <taxon>Sanguibacter</taxon>
    </lineage>
</organism>
<evidence type="ECO:0000313" key="3">
    <source>
        <dbReference type="Proteomes" id="UP000602087"/>
    </source>
</evidence>
<proteinExistence type="predicted"/>
<protein>
    <submittedName>
        <fullName evidence="2">Alpha/beta hydrolase</fullName>
    </submittedName>
</protein>
<dbReference type="Gene3D" id="3.40.50.1820">
    <property type="entry name" value="alpha/beta hydrolase"/>
    <property type="match status" value="1"/>
</dbReference>
<keyword evidence="3" id="KW-1185">Reference proteome</keyword>
<gene>
    <name evidence="2" type="ORF">JAV76_03440</name>
</gene>
<dbReference type="InterPro" id="IPR000073">
    <property type="entry name" value="AB_hydrolase_1"/>
</dbReference>
<keyword evidence="2" id="KW-0378">Hydrolase</keyword>
<dbReference type="GO" id="GO:0016787">
    <property type="term" value="F:hydrolase activity"/>
    <property type="evidence" value="ECO:0007669"/>
    <property type="project" value="UniProtKB-KW"/>
</dbReference>
<reference evidence="2" key="1">
    <citation type="submission" date="2020-12" db="EMBL/GenBank/DDBJ databases">
        <title>Sanguibacter suaedae sp. nov., isolated from Suaeda aralocaspica.</title>
        <authorList>
            <person name="Ma Q."/>
        </authorList>
    </citation>
    <scope>NUCLEOTIDE SEQUENCE</scope>
    <source>
        <strain evidence="2">YZGR15</strain>
    </source>
</reference>
<dbReference type="PRINTS" id="PR00111">
    <property type="entry name" value="ABHYDROLASE"/>
</dbReference>
<feature type="domain" description="AB hydrolase-1" evidence="1">
    <location>
        <begin position="13"/>
        <end position="234"/>
    </location>
</feature>
<sequence>MIRAGDAWETPGVVLVHGVRTSRTMWRAQEEVLRAAGHRVVAVDLPGHGRRLDEPFTVDRCLEVVDEAVESLGGTAALVGLSLGGYVSVAYAARRPDRVAVLVAAGCCTSPTTPLRGVWGRLARWIESWEDSGERLNAELVRRTLDVQAAHDVAAGGFALTVVSGMLEEIGTVDPIALLPRVRCPIHLVNGRFDHFRTQERAFVRAARASGRPVRLVVVPGAKHLVALDAPVTFSRVVLEALEDVQVPGAEASPPERRLS</sequence>